<dbReference type="Proteomes" id="UP000515680">
    <property type="component" value="Chromosome"/>
</dbReference>
<evidence type="ECO:0000313" key="2">
    <source>
        <dbReference type="Proteomes" id="UP000515680"/>
    </source>
</evidence>
<protein>
    <recommendedName>
        <fullName evidence="3">Sel1 repeat family protein</fullName>
    </recommendedName>
</protein>
<organism evidence="1 2">
    <name type="scientific">Pseudomonas putida</name>
    <name type="common">Arthrobacter siderocapsulatus</name>
    <dbReference type="NCBI Taxonomy" id="303"/>
    <lineage>
        <taxon>Bacteria</taxon>
        <taxon>Pseudomonadati</taxon>
        <taxon>Pseudomonadota</taxon>
        <taxon>Gammaproteobacteria</taxon>
        <taxon>Pseudomonadales</taxon>
        <taxon>Pseudomonadaceae</taxon>
        <taxon>Pseudomonas</taxon>
    </lineage>
</organism>
<name>A0A6S5TPY9_PSEPU</name>
<dbReference type="SUPFAM" id="SSF81901">
    <property type="entry name" value="HCP-like"/>
    <property type="match status" value="1"/>
</dbReference>
<dbReference type="AlphaFoldDB" id="A0A6S5TPY9"/>
<proteinExistence type="predicted"/>
<dbReference type="Gene3D" id="1.25.40.10">
    <property type="entry name" value="Tetratricopeptide repeat domain"/>
    <property type="match status" value="1"/>
</dbReference>
<evidence type="ECO:0000313" key="1">
    <source>
        <dbReference type="EMBL" id="BBT41527.1"/>
    </source>
</evidence>
<accession>A0A6S5TPY9</accession>
<sequence length="229" mass="25918">MGLCGHVGGVVHRVIHSFCGLSRALALGRACQLFFELSDNHEAAQKRYHGFKKRQEKIVEIFFTSPQKHRVIRIKKEYSGAPLELPSLLVMKFRGKHLASPPVSSSEPYSKRFSLKVALWLLDSPRLGDKTHVKHLAGRLLKQPARQGVVVAQSRLGQMLCRECDNARDRRIGHDLLRQAARAGDRRAQLEYGRLCQASEPEQARYWLELAAGQGSQEARRLLRQLLPV</sequence>
<dbReference type="InterPro" id="IPR011990">
    <property type="entry name" value="TPR-like_helical_dom_sf"/>
</dbReference>
<reference evidence="1 2" key="1">
    <citation type="submission" date="2019-12" db="EMBL/GenBank/DDBJ databases">
        <title>complete genome sequences of Pseudomonas putida str. WP8-W18-CRE-01 isolated from wastewater treatment plant effluent.</title>
        <authorList>
            <person name="Sekizuka T."/>
            <person name="Itokawa K."/>
            <person name="Yatsu K."/>
            <person name="Inamine Y."/>
            <person name="Kuroda M."/>
        </authorList>
    </citation>
    <scope>NUCLEOTIDE SEQUENCE [LARGE SCALE GENOMIC DNA]</scope>
    <source>
        <strain evidence="1 2">WP8-W18-CRE-01</strain>
    </source>
</reference>
<dbReference type="EMBL" id="AP022227">
    <property type="protein sequence ID" value="BBT41527.1"/>
    <property type="molecule type" value="Genomic_DNA"/>
</dbReference>
<evidence type="ECO:0008006" key="3">
    <source>
        <dbReference type="Google" id="ProtNLM"/>
    </source>
</evidence>
<gene>
    <name evidence="1" type="ORF">WP8W18C01_38680</name>
</gene>